<dbReference type="RefSeq" id="WP_213167566.1">
    <property type="nucleotide sequence ID" value="NZ_CP058559.1"/>
</dbReference>
<dbReference type="EMBL" id="CP058559">
    <property type="protein sequence ID" value="QNO13902.1"/>
    <property type="molecule type" value="Genomic_DNA"/>
</dbReference>
<organism evidence="2 3">
    <name type="scientific">Alkalicella caledoniensis</name>
    <dbReference type="NCBI Taxonomy" id="2731377"/>
    <lineage>
        <taxon>Bacteria</taxon>
        <taxon>Bacillati</taxon>
        <taxon>Bacillota</taxon>
        <taxon>Clostridia</taxon>
        <taxon>Eubacteriales</taxon>
        <taxon>Proteinivoracaceae</taxon>
        <taxon>Alkalicella</taxon>
    </lineage>
</organism>
<reference evidence="2 3" key="1">
    <citation type="submission" date="2020-07" db="EMBL/GenBank/DDBJ databases">
        <title>Alkalicella. sp. LB2 genome.</title>
        <authorList>
            <person name="Postec A."/>
            <person name="Quemeneur M."/>
        </authorList>
    </citation>
    <scope>NUCLEOTIDE SEQUENCE [LARGE SCALE GENOMIC DNA]</scope>
    <source>
        <strain evidence="2 3">LB2</strain>
    </source>
</reference>
<evidence type="ECO:0000313" key="3">
    <source>
        <dbReference type="Proteomes" id="UP000516160"/>
    </source>
</evidence>
<dbReference type="AlphaFoldDB" id="A0A7G9W5E0"/>
<feature type="region of interest" description="Disordered" evidence="1">
    <location>
        <begin position="26"/>
        <end position="45"/>
    </location>
</feature>
<proteinExistence type="predicted"/>
<accession>A0A7G9W5E0</accession>
<protein>
    <submittedName>
        <fullName evidence="2">Uncharacterized protein</fullName>
    </submittedName>
</protein>
<gene>
    <name evidence="2" type="ORF">HYG86_03520</name>
</gene>
<evidence type="ECO:0000313" key="2">
    <source>
        <dbReference type="EMBL" id="QNO13902.1"/>
    </source>
</evidence>
<dbReference type="KEGG" id="acae:HYG86_03520"/>
<dbReference type="Proteomes" id="UP000516160">
    <property type="component" value="Chromosome"/>
</dbReference>
<keyword evidence="3" id="KW-1185">Reference proteome</keyword>
<name>A0A7G9W5E0_ALKCA</name>
<evidence type="ECO:0000256" key="1">
    <source>
        <dbReference type="SAM" id="MobiDB-lite"/>
    </source>
</evidence>
<sequence>MSFLRKTLATLLVFGVVFSVIIAPLSGSPDDPEGHRPDYIVTETS</sequence>